<name>A0ABS0D372_9NOCA</name>
<gene>
    <name evidence="2" type="ORF">IU449_00040</name>
</gene>
<dbReference type="SUPFAM" id="SSF47336">
    <property type="entry name" value="ACP-like"/>
    <property type="match status" value="1"/>
</dbReference>
<dbReference type="PROSITE" id="PS50075">
    <property type="entry name" value="CARRIER"/>
    <property type="match status" value="1"/>
</dbReference>
<protein>
    <submittedName>
        <fullName evidence="2">Acyl carrier protein</fullName>
    </submittedName>
</protein>
<proteinExistence type="predicted"/>
<dbReference type="Proteomes" id="UP000707731">
    <property type="component" value="Unassembled WGS sequence"/>
</dbReference>
<reference evidence="2 3" key="1">
    <citation type="submission" date="2020-10" db="EMBL/GenBank/DDBJ databases">
        <title>Identification of Nocardia species via Next-generation sequencing and recognition of intraspecies genetic diversity.</title>
        <authorList>
            <person name="Li P."/>
            <person name="Li P."/>
            <person name="Lu B."/>
        </authorList>
    </citation>
    <scope>NUCLEOTIDE SEQUENCE [LARGE SCALE GENOMIC DNA]</scope>
    <source>
        <strain evidence="2 3">BJ06-0143</strain>
    </source>
</reference>
<evidence type="ECO:0000313" key="3">
    <source>
        <dbReference type="Proteomes" id="UP000707731"/>
    </source>
</evidence>
<sequence length="89" mass="9662">MSDVLQDSLTKAVAQMVAKATDGTVDAETAQRSEQTFADAGMTSLAFLRLVDALEIRYGVEIDLENDLDHMRTVTAIVAYLRNQGVVDA</sequence>
<accession>A0ABS0D372</accession>
<organism evidence="2 3">
    <name type="scientific">Nocardia higoensis</name>
    <dbReference type="NCBI Taxonomy" id="228599"/>
    <lineage>
        <taxon>Bacteria</taxon>
        <taxon>Bacillati</taxon>
        <taxon>Actinomycetota</taxon>
        <taxon>Actinomycetes</taxon>
        <taxon>Mycobacteriales</taxon>
        <taxon>Nocardiaceae</taxon>
        <taxon>Nocardia</taxon>
    </lineage>
</organism>
<dbReference type="InterPro" id="IPR009081">
    <property type="entry name" value="PP-bd_ACP"/>
</dbReference>
<evidence type="ECO:0000259" key="1">
    <source>
        <dbReference type="PROSITE" id="PS50075"/>
    </source>
</evidence>
<dbReference type="Gene3D" id="1.10.1200.10">
    <property type="entry name" value="ACP-like"/>
    <property type="match status" value="1"/>
</dbReference>
<keyword evidence="3" id="KW-1185">Reference proteome</keyword>
<comment type="caution">
    <text evidence="2">The sequence shown here is derived from an EMBL/GenBank/DDBJ whole genome shotgun (WGS) entry which is preliminary data.</text>
</comment>
<evidence type="ECO:0000313" key="2">
    <source>
        <dbReference type="EMBL" id="MBF6352951.1"/>
    </source>
</evidence>
<feature type="domain" description="Carrier" evidence="1">
    <location>
        <begin position="7"/>
        <end position="85"/>
    </location>
</feature>
<dbReference type="InterPro" id="IPR036736">
    <property type="entry name" value="ACP-like_sf"/>
</dbReference>
<dbReference type="EMBL" id="JADLQN010000001">
    <property type="protein sequence ID" value="MBF6352951.1"/>
    <property type="molecule type" value="Genomic_DNA"/>
</dbReference>
<dbReference type="Pfam" id="PF00550">
    <property type="entry name" value="PP-binding"/>
    <property type="match status" value="1"/>
</dbReference>
<dbReference type="RefSeq" id="WP_194999927.1">
    <property type="nucleotide sequence ID" value="NZ_JADLQN010000001.1"/>
</dbReference>